<dbReference type="Gene3D" id="1.20.120.80">
    <property type="entry name" value="Cytochrome c oxidase, subunit III, four-helix bundle"/>
    <property type="match status" value="1"/>
</dbReference>
<evidence type="ECO:0000256" key="1">
    <source>
        <dbReference type="ARBA" id="ARBA00004141"/>
    </source>
</evidence>
<keyword evidence="4 7" id="KW-1133">Transmembrane helix</keyword>
<feature type="domain" description="Heme-copper oxidase subunit III family profile" evidence="8">
    <location>
        <begin position="25"/>
        <end position="201"/>
    </location>
</feature>
<proteinExistence type="inferred from homology"/>
<evidence type="ECO:0000256" key="7">
    <source>
        <dbReference type="SAM" id="Phobius"/>
    </source>
</evidence>
<keyword evidence="10" id="KW-1185">Reference proteome</keyword>
<feature type="transmembrane region" description="Helical" evidence="7">
    <location>
        <begin position="182"/>
        <end position="200"/>
    </location>
</feature>
<accession>A0A369CN92</accession>
<reference evidence="9 10" key="1">
    <citation type="submission" date="2018-07" db="EMBL/GenBank/DDBJ databases">
        <title>Genomic Encyclopedia of Type Strains, Phase IV (KMG-IV): sequencing the most valuable type-strain genomes for metagenomic binning, comparative biology and taxonomic classification.</title>
        <authorList>
            <person name="Goeker M."/>
        </authorList>
    </citation>
    <scope>NUCLEOTIDE SEQUENCE [LARGE SCALE GENOMIC DNA]</scope>
    <source>
        <strain evidence="9 10">DSM 26407</strain>
    </source>
</reference>
<name>A0A369CN92_9GAMM</name>
<dbReference type="GO" id="GO:0005886">
    <property type="term" value="C:plasma membrane"/>
    <property type="evidence" value="ECO:0007669"/>
    <property type="project" value="UniProtKB-SubCell"/>
</dbReference>
<feature type="transmembrane region" description="Helical" evidence="7">
    <location>
        <begin position="96"/>
        <end position="114"/>
    </location>
</feature>
<evidence type="ECO:0000256" key="3">
    <source>
        <dbReference type="ARBA" id="ARBA00022692"/>
    </source>
</evidence>
<dbReference type="PANTHER" id="PTHR11403:SF6">
    <property type="entry name" value="NITRIC OXIDE REDUCTASE SUBUNIT E"/>
    <property type="match status" value="1"/>
</dbReference>
<organism evidence="9 10">
    <name type="scientific">Thioalbus denitrificans</name>
    <dbReference type="NCBI Taxonomy" id="547122"/>
    <lineage>
        <taxon>Bacteria</taxon>
        <taxon>Pseudomonadati</taxon>
        <taxon>Pseudomonadota</taxon>
        <taxon>Gammaproteobacteria</taxon>
        <taxon>Chromatiales</taxon>
        <taxon>Ectothiorhodospiraceae</taxon>
        <taxon>Thioalbus</taxon>
    </lineage>
</organism>
<dbReference type="PROSITE" id="PS50253">
    <property type="entry name" value="COX3"/>
    <property type="match status" value="1"/>
</dbReference>
<dbReference type="InterPro" id="IPR024791">
    <property type="entry name" value="Cyt_c/ubiquinol_Oxase_su3"/>
</dbReference>
<dbReference type="InterPro" id="IPR013833">
    <property type="entry name" value="Cyt_c_oxidase_su3_a-hlx"/>
</dbReference>
<keyword evidence="3 6" id="KW-0812">Transmembrane</keyword>
<dbReference type="Proteomes" id="UP000252707">
    <property type="component" value="Unassembled WGS sequence"/>
</dbReference>
<evidence type="ECO:0000259" key="8">
    <source>
        <dbReference type="PROSITE" id="PS50253"/>
    </source>
</evidence>
<feature type="transmembrane region" description="Helical" evidence="7">
    <location>
        <begin position="68"/>
        <end position="89"/>
    </location>
</feature>
<sequence length="201" mass="22806">MNANLMELEAPARPVREREGLPGDFAIWIFILAELLVFGIFFIAYAFARSGHVELFNTSQLLLDRTSGAINTLVLITSSYFVVRAVAAIRENRNRLCARWLGAAVLLGFVFLGIKSFEFYAKFSEGITLSTNTFYMFYLSLTFFHFMHVILGMVILAVVMVKAHQGGYSRDDHTGVETGASYWHMVDLVWIILFPLVYVIR</sequence>
<protein>
    <submittedName>
        <fullName evidence="9">Nitric oxide reductase NorE protein</fullName>
    </submittedName>
</protein>
<keyword evidence="5 7" id="KW-0472">Membrane</keyword>
<dbReference type="PANTHER" id="PTHR11403">
    <property type="entry name" value="CYTOCHROME C OXIDASE SUBUNIT III"/>
    <property type="match status" value="1"/>
</dbReference>
<comment type="subcellular location">
    <subcellularLocation>
        <location evidence="6">Cell membrane</location>
        <topology evidence="6">Multi-pass membrane protein</topology>
    </subcellularLocation>
    <subcellularLocation>
        <location evidence="1">Membrane</location>
        <topology evidence="1">Multi-pass membrane protein</topology>
    </subcellularLocation>
</comment>
<dbReference type="GO" id="GO:0019646">
    <property type="term" value="P:aerobic electron transport chain"/>
    <property type="evidence" value="ECO:0007669"/>
    <property type="project" value="InterPro"/>
</dbReference>
<evidence type="ECO:0000256" key="6">
    <source>
        <dbReference type="RuleBase" id="RU003376"/>
    </source>
</evidence>
<feature type="transmembrane region" description="Helical" evidence="7">
    <location>
        <begin position="25"/>
        <end position="48"/>
    </location>
</feature>
<comment type="caution">
    <text evidence="9">The sequence shown here is derived from an EMBL/GenBank/DDBJ whole genome shotgun (WGS) entry which is preliminary data.</text>
</comment>
<gene>
    <name evidence="9" type="ORF">DFQ59_101625</name>
</gene>
<feature type="transmembrane region" description="Helical" evidence="7">
    <location>
        <begin position="134"/>
        <end position="161"/>
    </location>
</feature>
<dbReference type="CDD" id="cd02862">
    <property type="entry name" value="NorE_like"/>
    <property type="match status" value="1"/>
</dbReference>
<dbReference type="InterPro" id="IPR035973">
    <property type="entry name" value="Cyt_c_oxidase_su3-like_sf"/>
</dbReference>
<evidence type="ECO:0000256" key="5">
    <source>
        <dbReference type="ARBA" id="ARBA00023136"/>
    </source>
</evidence>
<evidence type="ECO:0000256" key="2">
    <source>
        <dbReference type="ARBA" id="ARBA00010581"/>
    </source>
</evidence>
<dbReference type="GO" id="GO:0004129">
    <property type="term" value="F:cytochrome-c oxidase activity"/>
    <property type="evidence" value="ECO:0007669"/>
    <property type="project" value="InterPro"/>
</dbReference>
<dbReference type="EMBL" id="QPJY01000001">
    <property type="protein sequence ID" value="RCX33324.1"/>
    <property type="molecule type" value="Genomic_DNA"/>
</dbReference>
<dbReference type="InterPro" id="IPR000298">
    <property type="entry name" value="Cyt_c_oxidase-like_su3"/>
</dbReference>
<dbReference type="RefSeq" id="WP_245937153.1">
    <property type="nucleotide sequence ID" value="NZ_QPJY01000001.1"/>
</dbReference>
<evidence type="ECO:0000313" key="10">
    <source>
        <dbReference type="Proteomes" id="UP000252707"/>
    </source>
</evidence>
<evidence type="ECO:0000256" key="4">
    <source>
        <dbReference type="ARBA" id="ARBA00022989"/>
    </source>
</evidence>
<dbReference type="AlphaFoldDB" id="A0A369CN92"/>
<evidence type="ECO:0000313" key="9">
    <source>
        <dbReference type="EMBL" id="RCX33324.1"/>
    </source>
</evidence>
<dbReference type="Pfam" id="PF00510">
    <property type="entry name" value="COX3"/>
    <property type="match status" value="1"/>
</dbReference>
<comment type="similarity">
    <text evidence="2 6">Belongs to the cytochrome c oxidase subunit 3 family.</text>
</comment>
<dbReference type="SUPFAM" id="SSF81452">
    <property type="entry name" value="Cytochrome c oxidase subunit III-like"/>
    <property type="match status" value="1"/>
</dbReference>